<proteinExistence type="predicted"/>
<accession>A0A0C3IA95</accession>
<evidence type="ECO:0000313" key="1">
    <source>
        <dbReference type="EMBL" id="KIN94007.1"/>
    </source>
</evidence>
<dbReference type="OrthoDB" id="3183574at2759"/>
<gene>
    <name evidence="1" type="ORF">M404DRAFT_1008623</name>
</gene>
<reference evidence="2" key="2">
    <citation type="submission" date="2015-01" db="EMBL/GenBank/DDBJ databases">
        <title>Evolutionary Origins and Diversification of the Mycorrhizal Mutualists.</title>
        <authorList>
            <consortium name="DOE Joint Genome Institute"/>
            <consortium name="Mycorrhizal Genomics Consortium"/>
            <person name="Kohler A."/>
            <person name="Kuo A."/>
            <person name="Nagy L.G."/>
            <person name="Floudas D."/>
            <person name="Copeland A."/>
            <person name="Barry K.W."/>
            <person name="Cichocki N."/>
            <person name="Veneault-Fourrey C."/>
            <person name="LaButti K."/>
            <person name="Lindquist E.A."/>
            <person name="Lipzen A."/>
            <person name="Lundell T."/>
            <person name="Morin E."/>
            <person name="Murat C."/>
            <person name="Riley R."/>
            <person name="Ohm R."/>
            <person name="Sun H."/>
            <person name="Tunlid A."/>
            <person name="Henrissat B."/>
            <person name="Grigoriev I.V."/>
            <person name="Hibbett D.S."/>
            <person name="Martin F."/>
        </authorList>
    </citation>
    <scope>NUCLEOTIDE SEQUENCE [LARGE SCALE GENOMIC DNA]</scope>
    <source>
        <strain evidence="2">Marx 270</strain>
    </source>
</reference>
<dbReference type="HOGENOM" id="CLU_068912_2_0_1"/>
<protein>
    <submittedName>
        <fullName evidence="1">Uncharacterized protein</fullName>
    </submittedName>
</protein>
<dbReference type="AlphaFoldDB" id="A0A0C3IA95"/>
<name>A0A0C3IA95_PISTI</name>
<organism evidence="1 2">
    <name type="scientific">Pisolithus tinctorius Marx 270</name>
    <dbReference type="NCBI Taxonomy" id="870435"/>
    <lineage>
        <taxon>Eukaryota</taxon>
        <taxon>Fungi</taxon>
        <taxon>Dikarya</taxon>
        <taxon>Basidiomycota</taxon>
        <taxon>Agaricomycotina</taxon>
        <taxon>Agaricomycetes</taxon>
        <taxon>Agaricomycetidae</taxon>
        <taxon>Boletales</taxon>
        <taxon>Sclerodermatineae</taxon>
        <taxon>Pisolithaceae</taxon>
        <taxon>Pisolithus</taxon>
    </lineage>
</organism>
<dbReference type="InParanoid" id="A0A0C3IA95"/>
<evidence type="ECO:0000313" key="2">
    <source>
        <dbReference type="Proteomes" id="UP000054217"/>
    </source>
</evidence>
<sequence length="248" mass="27458">MILRSCDAVVSGSCALHLLLPANDTAWFPSDLDIYVSCRFMTCVTVLLEREGYRIVRQHFANPNPYISSSIHSVISFSNMHRSIDVVVSNTAAAISPIFEFHSTAVMNFFTSDTIFCAYPTLTLHLMSMVNAEPIYFGPSECKAMAALQKYSGRGWQLVACQEVHESTGLCRSMPQSIADCSCLWINIANVQCVAVTPRDVFERLGIINLIWLLGGYVCGACDPFMRGQSFLVEDNSLDLLGGGFRRQ</sequence>
<dbReference type="EMBL" id="KN832119">
    <property type="protein sequence ID" value="KIN94007.1"/>
    <property type="molecule type" value="Genomic_DNA"/>
</dbReference>
<keyword evidence="2" id="KW-1185">Reference proteome</keyword>
<reference evidence="1 2" key="1">
    <citation type="submission" date="2014-04" db="EMBL/GenBank/DDBJ databases">
        <authorList>
            <consortium name="DOE Joint Genome Institute"/>
            <person name="Kuo A."/>
            <person name="Kohler A."/>
            <person name="Costa M.D."/>
            <person name="Nagy L.G."/>
            <person name="Floudas D."/>
            <person name="Copeland A."/>
            <person name="Barry K.W."/>
            <person name="Cichocki N."/>
            <person name="Veneault-Fourrey C."/>
            <person name="LaButti K."/>
            <person name="Lindquist E.A."/>
            <person name="Lipzen A."/>
            <person name="Lundell T."/>
            <person name="Morin E."/>
            <person name="Murat C."/>
            <person name="Sun H."/>
            <person name="Tunlid A."/>
            <person name="Henrissat B."/>
            <person name="Grigoriev I.V."/>
            <person name="Hibbett D.S."/>
            <person name="Martin F."/>
            <person name="Nordberg H.P."/>
            <person name="Cantor M.N."/>
            <person name="Hua S.X."/>
        </authorList>
    </citation>
    <scope>NUCLEOTIDE SEQUENCE [LARGE SCALE GENOMIC DNA]</scope>
    <source>
        <strain evidence="1 2">Marx 270</strain>
    </source>
</reference>
<dbReference type="Proteomes" id="UP000054217">
    <property type="component" value="Unassembled WGS sequence"/>
</dbReference>